<dbReference type="NCBIfam" id="TIGR03197">
    <property type="entry name" value="MnmC_Cterm"/>
    <property type="match status" value="1"/>
</dbReference>
<dbReference type="Proteomes" id="UP000647424">
    <property type="component" value="Unassembled WGS sequence"/>
</dbReference>
<gene>
    <name evidence="12" type="primary">mnmC</name>
    <name evidence="12" type="ORF">IC609_08845</name>
</gene>
<evidence type="ECO:0000256" key="9">
    <source>
        <dbReference type="ARBA" id="ARBA00023268"/>
    </source>
</evidence>
<accession>A0A927FH91</accession>
<evidence type="ECO:0000313" key="13">
    <source>
        <dbReference type="Proteomes" id="UP000647424"/>
    </source>
</evidence>
<keyword evidence="13" id="KW-1185">Reference proteome</keyword>
<evidence type="ECO:0000256" key="10">
    <source>
        <dbReference type="SAM" id="MobiDB-lite"/>
    </source>
</evidence>
<dbReference type="SUPFAM" id="SSF51905">
    <property type="entry name" value="FAD/NAD(P)-binding domain"/>
    <property type="match status" value="1"/>
</dbReference>
<feature type="region of interest" description="Disordered" evidence="10">
    <location>
        <begin position="1"/>
        <end position="26"/>
    </location>
</feature>
<reference evidence="12" key="1">
    <citation type="submission" date="2020-09" db="EMBL/GenBank/DDBJ databases">
        <title>Genome seq and assembly of Limnohabitants sp.</title>
        <authorList>
            <person name="Chhetri G."/>
        </authorList>
    </citation>
    <scope>NUCLEOTIDE SEQUENCE</scope>
    <source>
        <strain evidence="12">JUR4</strain>
    </source>
</reference>
<evidence type="ECO:0000256" key="5">
    <source>
        <dbReference type="ARBA" id="ARBA00022691"/>
    </source>
</evidence>
<proteinExistence type="predicted"/>
<dbReference type="AlphaFoldDB" id="A0A927FH91"/>
<evidence type="ECO:0000256" key="7">
    <source>
        <dbReference type="ARBA" id="ARBA00022827"/>
    </source>
</evidence>
<dbReference type="GO" id="GO:0032259">
    <property type="term" value="P:methylation"/>
    <property type="evidence" value="ECO:0007669"/>
    <property type="project" value="UniProtKB-KW"/>
</dbReference>
<protein>
    <submittedName>
        <fullName evidence="12">FAD-dependent 5-carboxymethylaminomethyl-2-thiouridine(34) oxidoreductase MnmC</fullName>
        <ecNumber evidence="12">2.1.1.61</ecNumber>
    </submittedName>
</protein>
<dbReference type="GO" id="GO:0005737">
    <property type="term" value="C:cytoplasm"/>
    <property type="evidence" value="ECO:0007669"/>
    <property type="project" value="TreeGrafter"/>
</dbReference>
<evidence type="ECO:0000256" key="3">
    <source>
        <dbReference type="ARBA" id="ARBA00022630"/>
    </source>
</evidence>
<dbReference type="Gene3D" id="3.50.50.60">
    <property type="entry name" value="FAD/NAD(P)-binding domain"/>
    <property type="match status" value="1"/>
</dbReference>
<evidence type="ECO:0000256" key="8">
    <source>
        <dbReference type="ARBA" id="ARBA00023002"/>
    </source>
</evidence>
<comment type="caution">
    <text evidence="12">The sequence shown here is derived from an EMBL/GenBank/DDBJ whole genome shotgun (WGS) entry which is preliminary data.</text>
</comment>
<evidence type="ECO:0000256" key="1">
    <source>
        <dbReference type="ARBA" id="ARBA00022490"/>
    </source>
</evidence>
<keyword evidence="9" id="KW-0511">Multifunctional enzyme</keyword>
<dbReference type="InterPro" id="IPR017610">
    <property type="entry name" value="tRNA_S-uridine_synth_MnmC_C"/>
</dbReference>
<name>A0A927FH91_9BURK</name>
<organism evidence="12 13">
    <name type="scientific">Limnohabitans radicicola</name>
    <dbReference type="NCBI Taxonomy" id="2771427"/>
    <lineage>
        <taxon>Bacteria</taxon>
        <taxon>Pseudomonadati</taxon>
        <taxon>Pseudomonadota</taxon>
        <taxon>Betaproteobacteria</taxon>
        <taxon>Burkholderiales</taxon>
        <taxon>Comamonadaceae</taxon>
        <taxon>Limnohabitans</taxon>
    </lineage>
</organism>
<keyword evidence="8" id="KW-0560">Oxidoreductase</keyword>
<dbReference type="EMBL" id="JACYFT010000002">
    <property type="protein sequence ID" value="MBD8050651.1"/>
    <property type="molecule type" value="Genomic_DNA"/>
</dbReference>
<dbReference type="GO" id="GO:0008033">
    <property type="term" value="P:tRNA processing"/>
    <property type="evidence" value="ECO:0007669"/>
    <property type="project" value="UniProtKB-KW"/>
</dbReference>
<feature type="domain" description="FAD dependent oxidoreductase" evidence="11">
    <location>
        <begin position="30"/>
        <end position="391"/>
    </location>
</feature>
<sequence>MRHAVFAPRWTTRTRQRSASRPDGQPRQALVLGAGLSGSATAFSLAQRGWQVHVLDAGTAPGAGASGLPAGLTAPHVSPDDNILSRITRAGVRATVQRARQLLKTGQDWAPTGVLEHRVEGKRSLPVSEAWPLAGHEWSTPASSEHLTQAGLPAHAQALWHSLGAWIRPRQLARAQLQACGVQVHWQCRVARLVRTGQDWQALDAQGQALGRAPVLIVAGGYDTRALMQDLSPAHAPLPLNPLRGQISMGPLSALPEAIAQQLPPFPVNGHGSFITGVPMPGHAPDTPGEAGWYLGSTFERACPEALLRDEDHAANHARLATLLPALSEPMRPAFALDQVSGWAGLRCTLPDRVPAVGELDAERWPGLHICAGMGARGISLSVLAGELIAAQLEGEPLPLAPSLAQHLAASRFAARQLQA</sequence>
<dbReference type="Pfam" id="PF01266">
    <property type="entry name" value="DAO"/>
    <property type="match status" value="1"/>
</dbReference>
<dbReference type="PANTHER" id="PTHR13847:SF283">
    <property type="entry name" value="TRNA 5-METHYLAMINOMETHYL-2-THIOURIDINE BIOSYNTHESIS BIFUNCTIONAL PROTEIN MNMC"/>
    <property type="match status" value="1"/>
</dbReference>
<evidence type="ECO:0000256" key="4">
    <source>
        <dbReference type="ARBA" id="ARBA00022679"/>
    </source>
</evidence>
<dbReference type="EC" id="2.1.1.61" evidence="12"/>
<dbReference type="GO" id="GO:0004808">
    <property type="term" value="F:tRNA (5-methylaminomethyl-2-thiouridylate)(34)-methyltransferase activity"/>
    <property type="evidence" value="ECO:0007669"/>
    <property type="project" value="UniProtKB-EC"/>
</dbReference>
<keyword evidence="5" id="KW-0949">S-adenosyl-L-methionine</keyword>
<keyword evidence="2 12" id="KW-0489">Methyltransferase</keyword>
<evidence type="ECO:0000313" key="12">
    <source>
        <dbReference type="EMBL" id="MBD8050651.1"/>
    </source>
</evidence>
<keyword evidence="7" id="KW-0274">FAD</keyword>
<keyword evidence="6" id="KW-0819">tRNA processing</keyword>
<dbReference type="Gene3D" id="3.30.9.10">
    <property type="entry name" value="D-Amino Acid Oxidase, subunit A, domain 2"/>
    <property type="match status" value="1"/>
</dbReference>
<keyword evidence="4 12" id="KW-0808">Transferase</keyword>
<dbReference type="PANTHER" id="PTHR13847">
    <property type="entry name" value="SARCOSINE DEHYDROGENASE-RELATED"/>
    <property type="match status" value="1"/>
</dbReference>
<dbReference type="InterPro" id="IPR006076">
    <property type="entry name" value="FAD-dep_OxRdtase"/>
</dbReference>
<dbReference type="GO" id="GO:0016645">
    <property type="term" value="F:oxidoreductase activity, acting on the CH-NH group of donors"/>
    <property type="evidence" value="ECO:0007669"/>
    <property type="project" value="InterPro"/>
</dbReference>
<evidence type="ECO:0000259" key="11">
    <source>
        <dbReference type="Pfam" id="PF01266"/>
    </source>
</evidence>
<keyword evidence="3" id="KW-0285">Flavoprotein</keyword>
<dbReference type="InterPro" id="IPR036188">
    <property type="entry name" value="FAD/NAD-bd_sf"/>
</dbReference>
<evidence type="ECO:0000256" key="2">
    <source>
        <dbReference type="ARBA" id="ARBA00022603"/>
    </source>
</evidence>
<keyword evidence="1" id="KW-0963">Cytoplasm</keyword>
<evidence type="ECO:0000256" key="6">
    <source>
        <dbReference type="ARBA" id="ARBA00022694"/>
    </source>
</evidence>